<protein>
    <submittedName>
        <fullName evidence="2">1,4-alpha-glucan branching enzyme</fullName>
    </submittedName>
</protein>
<reference evidence="2 3" key="1">
    <citation type="submission" date="2021-01" db="EMBL/GenBank/DDBJ databases">
        <title>Genomic Encyclopedia of Type Strains, Phase IV (KMG-IV): sequencing the most valuable type-strain genomes for metagenomic binning, comparative biology and taxonomic classification.</title>
        <authorList>
            <person name="Goeker M."/>
        </authorList>
    </citation>
    <scope>NUCLEOTIDE SEQUENCE [LARGE SCALE GENOMIC DNA]</scope>
    <source>
        <strain evidence="2 3">DSM 23711</strain>
    </source>
</reference>
<accession>A0ABS2N5H4</accession>
<dbReference type="Gene3D" id="2.60.40.1180">
    <property type="entry name" value="Golgi alpha-mannosidase II"/>
    <property type="match status" value="1"/>
</dbReference>
<dbReference type="InterPro" id="IPR013780">
    <property type="entry name" value="Glyco_hydro_b"/>
</dbReference>
<dbReference type="Proteomes" id="UP001296943">
    <property type="component" value="Unassembled WGS sequence"/>
</dbReference>
<organism evidence="2 3">
    <name type="scientific">Aquibacillus albus</name>
    <dbReference type="NCBI Taxonomy" id="1168171"/>
    <lineage>
        <taxon>Bacteria</taxon>
        <taxon>Bacillati</taxon>
        <taxon>Bacillota</taxon>
        <taxon>Bacilli</taxon>
        <taxon>Bacillales</taxon>
        <taxon>Bacillaceae</taxon>
        <taxon>Aquibacillus</taxon>
    </lineage>
</organism>
<feature type="domain" description="Alpha-amylase/branching enzyme C-terminal all beta" evidence="1">
    <location>
        <begin position="2"/>
        <end position="49"/>
    </location>
</feature>
<evidence type="ECO:0000313" key="3">
    <source>
        <dbReference type="Proteomes" id="UP001296943"/>
    </source>
</evidence>
<dbReference type="EMBL" id="JAFBDR010000031">
    <property type="protein sequence ID" value="MBM7573373.1"/>
    <property type="molecule type" value="Genomic_DNA"/>
</dbReference>
<evidence type="ECO:0000313" key="2">
    <source>
        <dbReference type="EMBL" id="MBM7573373.1"/>
    </source>
</evidence>
<dbReference type="InterPro" id="IPR006048">
    <property type="entry name" value="A-amylase/branching_C"/>
</dbReference>
<gene>
    <name evidence="2" type="ORF">JOC48_003935</name>
</gene>
<comment type="caution">
    <text evidence="2">The sequence shown here is derived from an EMBL/GenBank/DDBJ whole genome shotgun (WGS) entry which is preliminary data.</text>
</comment>
<keyword evidence="3" id="KW-1185">Reference proteome</keyword>
<dbReference type="Pfam" id="PF02806">
    <property type="entry name" value="Alpha-amylase_C"/>
    <property type="match status" value="1"/>
</dbReference>
<sequence length="61" mass="6960">MEVFKSDDERFGGSDVVNASTFATERTPFHNQHYSLEMNVPLLEVAVLEEKIVERGEEDES</sequence>
<evidence type="ECO:0000259" key="1">
    <source>
        <dbReference type="Pfam" id="PF02806"/>
    </source>
</evidence>
<name>A0ABS2N5H4_9BACI</name>
<dbReference type="SUPFAM" id="SSF51011">
    <property type="entry name" value="Glycosyl hydrolase domain"/>
    <property type="match status" value="1"/>
</dbReference>
<proteinExistence type="predicted"/>